<dbReference type="AlphaFoldDB" id="A0A1T5MP96"/>
<dbReference type="STRING" id="36842.SAMN02194393_05081"/>
<dbReference type="RefSeq" id="WP_079495674.1">
    <property type="nucleotide sequence ID" value="NZ_FUZT01000020.1"/>
</dbReference>
<keyword evidence="2" id="KW-1185">Reference proteome</keyword>
<reference evidence="1 2" key="1">
    <citation type="submission" date="2017-02" db="EMBL/GenBank/DDBJ databases">
        <authorList>
            <person name="Peterson S.W."/>
        </authorList>
    </citation>
    <scope>NUCLEOTIDE SEQUENCE [LARGE SCALE GENOMIC DNA]</scope>
    <source>
        <strain evidence="1 2">M1</strain>
    </source>
</reference>
<organism evidence="1 2">
    <name type="scientific">Maledivibacter halophilus</name>
    <dbReference type="NCBI Taxonomy" id="36842"/>
    <lineage>
        <taxon>Bacteria</taxon>
        <taxon>Bacillati</taxon>
        <taxon>Bacillota</taxon>
        <taxon>Clostridia</taxon>
        <taxon>Peptostreptococcales</taxon>
        <taxon>Caminicellaceae</taxon>
        <taxon>Maledivibacter</taxon>
    </lineage>
</organism>
<dbReference type="InterPro" id="IPR004304">
    <property type="entry name" value="FmdA_AmdA"/>
</dbReference>
<evidence type="ECO:0000313" key="2">
    <source>
        <dbReference type="Proteomes" id="UP000190285"/>
    </source>
</evidence>
<dbReference type="Gene3D" id="2.40.10.120">
    <property type="match status" value="1"/>
</dbReference>
<dbReference type="Pfam" id="PF03069">
    <property type="entry name" value="FmdA_AmdA"/>
    <property type="match status" value="2"/>
</dbReference>
<dbReference type="EMBL" id="FUZT01000020">
    <property type="protein sequence ID" value="SKC89823.1"/>
    <property type="molecule type" value="Genomic_DNA"/>
</dbReference>
<dbReference type="PANTHER" id="PTHR31891:SF1">
    <property type="entry name" value="FORMAMIDASE C869.04-RELATED"/>
    <property type="match status" value="1"/>
</dbReference>
<gene>
    <name evidence="1" type="ORF">SAMN02194393_05081</name>
</gene>
<dbReference type="SUPFAM" id="SSF141130">
    <property type="entry name" value="Acetamidase/Formamidase-like"/>
    <property type="match status" value="1"/>
</dbReference>
<dbReference type="Gene3D" id="2.60.120.580">
    <property type="entry name" value="Acetamidase/Formamidase-like domains"/>
    <property type="match status" value="1"/>
</dbReference>
<dbReference type="OrthoDB" id="9811740at2"/>
<accession>A0A1T5MP96</accession>
<dbReference type="Proteomes" id="UP000190285">
    <property type="component" value="Unassembled WGS sequence"/>
</dbReference>
<name>A0A1T5MP96_9FIRM</name>
<proteinExistence type="predicted"/>
<evidence type="ECO:0000313" key="1">
    <source>
        <dbReference type="EMBL" id="SKC89823.1"/>
    </source>
</evidence>
<sequence>MFISSKNHVYEMSKNNEVVTSVDLPSHLTFETLDCFEGQIKSEKDKLEKLSFDRINPATGPVYLKGVKPGDVIAVHIKDIRVNSPGVMIAAPKSGVLGDIIKESQTLMIPIDNGFAKFKGLAIPINPMIGVIGIAPSGEDIPCGTPDTHGGNMDTKLISKGSTIYLPSQVEGGLLSMGDLHAAMGDGEIVGTGVEVGGEVDVSIEKASNIKLKNPLVVTSSAISAIASAKTLDDAVDIATKDMASYLLKWTDLTLNEAGMLMSAWGNTEISQIVDPLKTARFSMPRDLMKKLGVGIAF</sequence>
<protein>
    <submittedName>
        <fullName evidence="1">Amidase</fullName>
    </submittedName>
</protein>
<dbReference type="GO" id="GO:0016811">
    <property type="term" value="F:hydrolase activity, acting on carbon-nitrogen (but not peptide) bonds, in linear amides"/>
    <property type="evidence" value="ECO:0007669"/>
    <property type="project" value="InterPro"/>
</dbReference>
<dbReference type="Gene3D" id="3.10.28.20">
    <property type="entry name" value="Acetamidase/Formamidase-like domains"/>
    <property type="match status" value="1"/>
</dbReference>
<dbReference type="PANTHER" id="PTHR31891">
    <property type="entry name" value="FORMAMIDASE C869.04-RELATED"/>
    <property type="match status" value="1"/>
</dbReference>